<dbReference type="PROSITE" id="PS51019">
    <property type="entry name" value="REELIN"/>
    <property type="match status" value="1"/>
</dbReference>
<evidence type="ECO:0000256" key="23">
    <source>
        <dbReference type="ARBA" id="ARBA00046064"/>
    </source>
</evidence>
<keyword evidence="7" id="KW-0645">Protease</keyword>
<evidence type="ECO:0000259" key="27">
    <source>
        <dbReference type="PROSITE" id="PS51019"/>
    </source>
</evidence>
<evidence type="ECO:0000256" key="19">
    <source>
        <dbReference type="ARBA" id="ARBA00023242"/>
    </source>
</evidence>
<evidence type="ECO:0000256" key="25">
    <source>
        <dbReference type="PROSITE-ProRule" id="PRU00076"/>
    </source>
</evidence>
<comment type="similarity">
    <text evidence="3">Belongs to the ORC5 family.</text>
</comment>
<dbReference type="InterPro" id="IPR042307">
    <property type="entry name" value="Reeler_sf"/>
</dbReference>
<proteinExistence type="inferred from homology"/>
<dbReference type="Proteomes" id="UP000245119">
    <property type="component" value="Linkage Group LG9"/>
</dbReference>
<comment type="function">
    <text evidence="23">Extracellular matrix serine protease secreted by pioneer neurons that plays a role in layering of neurons in the cerebral cortex and cerebellum by coordinating cell positioning during neurodevelopment. Regulates microtubule function in neurons and neuronal migration. Binding to the extracellular domains of lipoprotein receptors VLDLR and LRP8/APOER2 induces tyrosine phosphorylation of DAB1 and modulation of TAU phosphorylation. Affects migration of sympathetic preganglionic neurons in the spinal cord, where it seems to act as a barrier to neuronal migration. Enzymatic activity is important for the modulation of cell adhesion.</text>
</comment>
<dbReference type="PROSITE" id="PS01186">
    <property type="entry name" value="EGF_2"/>
    <property type="match status" value="4"/>
</dbReference>
<dbReference type="SUPFAM" id="SSF52540">
    <property type="entry name" value="P-loop containing nucleoside triphosphate hydrolases"/>
    <property type="match status" value="1"/>
</dbReference>
<dbReference type="InterPro" id="IPR048866">
    <property type="entry name" value="ORC5_lid"/>
</dbReference>
<evidence type="ECO:0000256" key="5">
    <source>
        <dbReference type="ARBA" id="ARBA00022525"/>
    </source>
</evidence>
<evidence type="ECO:0000259" key="26">
    <source>
        <dbReference type="PROSITE" id="PS50026"/>
    </source>
</evidence>
<dbReference type="STRING" id="400727.A0A2T7NUJ0"/>
<feature type="disulfide bond" evidence="25">
    <location>
        <begin position="2644"/>
        <end position="2654"/>
    </location>
</feature>
<dbReference type="FunFam" id="2.60.120.260:FF:000003">
    <property type="entry name" value="Reelin"/>
    <property type="match status" value="4"/>
</dbReference>
<keyword evidence="12" id="KW-0720">Serine protease</keyword>
<keyword evidence="14" id="KW-0106">Calcium</keyword>
<evidence type="ECO:0000313" key="28">
    <source>
        <dbReference type="EMBL" id="PVD24825.1"/>
    </source>
</evidence>
<comment type="caution">
    <text evidence="28">The sequence shown here is derived from an EMBL/GenBank/DDBJ whole genome shotgun (WGS) entry which is preliminary data.</text>
</comment>
<keyword evidence="11" id="KW-0378">Hydrolase</keyword>
<keyword evidence="19" id="KW-0539">Nucleus</keyword>
<dbReference type="OrthoDB" id="1924787at2759"/>
<keyword evidence="8" id="KW-0235">DNA replication</keyword>
<evidence type="ECO:0000256" key="15">
    <source>
        <dbReference type="ARBA" id="ARBA00022840"/>
    </source>
</evidence>
<dbReference type="PANTHER" id="PTHR11841:SF1">
    <property type="entry name" value="REELIN"/>
    <property type="match status" value="1"/>
</dbReference>
<dbReference type="SUPFAM" id="SSF50939">
    <property type="entry name" value="Sialidases"/>
    <property type="match status" value="1"/>
</dbReference>
<dbReference type="Pfam" id="PF18720">
    <property type="entry name" value="EGF_Tenascin"/>
    <property type="match status" value="1"/>
</dbReference>
<evidence type="ECO:0000256" key="18">
    <source>
        <dbReference type="ARBA" id="ARBA00023180"/>
    </source>
</evidence>
<dbReference type="CDD" id="cd08544">
    <property type="entry name" value="Reeler"/>
    <property type="match status" value="1"/>
</dbReference>
<keyword evidence="16" id="KW-0130">Cell adhesion</keyword>
<dbReference type="GO" id="GO:0001764">
    <property type="term" value="P:neuron migration"/>
    <property type="evidence" value="ECO:0007669"/>
    <property type="project" value="InterPro"/>
</dbReference>
<evidence type="ECO:0000256" key="1">
    <source>
        <dbReference type="ARBA" id="ARBA00004123"/>
    </source>
</evidence>
<comment type="similarity">
    <text evidence="20">Belongs to the reelin family.</text>
</comment>
<evidence type="ECO:0000256" key="11">
    <source>
        <dbReference type="ARBA" id="ARBA00022801"/>
    </source>
</evidence>
<evidence type="ECO:0000256" key="3">
    <source>
        <dbReference type="ARBA" id="ARBA00006269"/>
    </source>
</evidence>
<dbReference type="Pfam" id="PF21471">
    <property type="entry name" value="Reelin_subrepeat-B"/>
    <property type="match status" value="18"/>
</dbReference>
<dbReference type="InterPro" id="IPR047088">
    <property type="entry name" value="ORC5_C"/>
</dbReference>
<dbReference type="CDD" id="cd08526">
    <property type="entry name" value="Reelin_subrepeat_2"/>
    <property type="match status" value="2"/>
</dbReference>
<dbReference type="InterPro" id="IPR000742">
    <property type="entry name" value="EGF"/>
</dbReference>
<keyword evidence="15" id="KW-0067">ATP-binding</keyword>
<dbReference type="GO" id="GO:0070325">
    <property type="term" value="F:lipoprotein particle receptor binding"/>
    <property type="evidence" value="ECO:0007669"/>
    <property type="project" value="InterPro"/>
</dbReference>
<protein>
    <recommendedName>
        <fullName evidence="24">Origin recognition complex subunit 5</fullName>
    </recommendedName>
    <alternativeName>
        <fullName evidence="21">Reelin</fullName>
    </alternativeName>
</protein>
<evidence type="ECO:0000256" key="13">
    <source>
        <dbReference type="ARBA" id="ARBA00022833"/>
    </source>
</evidence>
<dbReference type="GO" id="GO:0007155">
    <property type="term" value="P:cell adhesion"/>
    <property type="evidence" value="ECO:0007669"/>
    <property type="project" value="UniProtKB-KW"/>
</dbReference>
<feature type="domain" description="Reelin" evidence="27">
    <location>
        <begin position="482"/>
        <end position="642"/>
    </location>
</feature>
<evidence type="ECO:0000256" key="9">
    <source>
        <dbReference type="ARBA" id="ARBA00022723"/>
    </source>
</evidence>
<dbReference type="GO" id="GO:0046872">
    <property type="term" value="F:metal ion binding"/>
    <property type="evidence" value="ECO:0007669"/>
    <property type="project" value="UniProtKB-KW"/>
</dbReference>
<feature type="domain" description="EGF-like" evidence="26">
    <location>
        <begin position="2640"/>
        <end position="2673"/>
    </location>
</feature>
<dbReference type="GO" id="GO:0006260">
    <property type="term" value="P:DNA replication"/>
    <property type="evidence" value="ECO:0007669"/>
    <property type="project" value="UniProtKB-KW"/>
</dbReference>
<keyword evidence="6" id="KW-0272">Extracellular matrix</keyword>
<dbReference type="GO" id="GO:0008236">
    <property type="term" value="F:serine-type peptidase activity"/>
    <property type="evidence" value="ECO:0007669"/>
    <property type="project" value="UniProtKB-KW"/>
</dbReference>
<evidence type="ECO:0000256" key="24">
    <source>
        <dbReference type="ARBA" id="ARBA00069657"/>
    </source>
</evidence>
<evidence type="ECO:0000256" key="8">
    <source>
        <dbReference type="ARBA" id="ARBA00022705"/>
    </source>
</evidence>
<dbReference type="FunFam" id="2.10.25.10:FF:000001">
    <property type="entry name" value="Tenascin C"/>
    <property type="match status" value="1"/>
</dbReference>
<dbReference type="FunFam" id="3.40.50.300:FF:000673">
    <property type="entry name" value="Origin recognition complex subunit 5"/>
    <property type="match status" value="1"/>
</dbReference>
<comment type="caution">
    <text evidence="25">Lacks conserved residue(s) required for the propagation of feature annotation.</text>
</comment>
<evidence type="ECO:0000256" key="4">
    <source>
        <dbReference type="ARBA" id="ARBA00022473"/>
    </source>
</evidence>
<dbReference type="PROSITE" id="PS00022">
    <property type="entry name" value="EGF_1"/>
    <property type="match status" value="4"/>
</dbReference>
<keyword evidence="5" id="KW-0964">Secreted</keyword>
<dbReference type="InterPro" id="IPR013111">
    <property type="entry name" value="EGF_extracell"/>
</dbReference>
<name>A0A2T7NUJ0_POMCA</name>
<keyword evidence="9" id="KW-0479">Metal-binding</keyword>
<dbReference type="Pfam" id="PF02014">
    <property type="entry name" value="Reeler"/>
    <property type="match status" value="1"/>
</dbReference>
<evidence type="ECO:0000256" key="12">
    <source>
        <dbReference type="ARBA" id="ARBA00022825"/>
    </source>
</evidence>
<dbReference type="InterPro" id="IPR041161">
    <property type="entry name" value="EGF_Tenascin"/>
</dbReference>
<dbReference type="Gene3D" id="3.40.50.300">
    <property type="entry name" value="P-loop containing nucleotide triphosphate hydrolases"/>
    <property type="match status" value="1"/>
</dbReference>
<gene>
    <name evidence="28" type="ORF">C0Q70_15311</name>
</gene>
<dbReference type="GO" id="GO:0006508">
    <property type="term" value="P:proteolysis"/>
    <property type="evidence" value="ECO:0007669"/>
    <property type="project" value="UniProtKB-KW"/>
</dbReference>
<evidence type="ECO:0000313" key="29">
    <source>
        <dbReference type="Proteomes" id="UP000245119"/>
    </source>
</evidence>
<dbReference type="Pfam" id="PF07974">
    <property type="entry name" value="EGF_2"/>
    <property type="match status" value="2"/>
</dbReference>
<evidence type="ECO:0000256" key="10">
    <source>
        <dbReference type="ARBA" id="ARBA00022741"/>
    </source>
</evidence>
<evidence type="ECO:0000256" key="2">
    <source>
        <dbReference type="ARBA" id="ARBA00004498"/>
    </source>
</evidence>
<evidence type="ECO:0000256" key="7">
    <source>
        <dbReference type="ARBA" id="ARBA00022670"/>
    </source>
</evidence>
<dbReference type="Pfam" id="PF14630">
    <property type="entry name" value="ORC5_C"/>
    <property type="match status" value="1"/>
</dbReference>
<dbReference type="SMART" id="SM00181">
    <property type="entry name" value="EGF"/>
    <property type="match status" value="5"/>
</dbReference>
<dbReference type="InterPro" id="IPR027417">
    <property type="entry name" value="P-loop_NTPase"/>
</dbReference>
<dbReference type="InterPro" id="IPR036278">
    <property type="entry name" value="Sialidase_sf"/>
</dbReference>
<dbReference type="Pfam" id="PF21639">
    <property type="entry name" value="ORC5_lid"/>
    <property type="match status" value="1"/>
</dbReference>
<dbReference type="EMBL" id="PZQS01000009">
    <property type="protein sequence ID" value="PVD24825.1"/>
    <property type="molecule type" value="Genomic_DNA"/>
</dbReference>
<dbReference type="Gene3D" id="2.60.40.4060">
    <property type="entry name" value="Reeler domain"/>
    <property type="match status" value="1"/>
</dbReference>
<dbReference type="GO" id="GO:0007417">
    <property type="term" value="P:central nervous system development"/>
    <property type="evidence" value="ECO:0007669"/>
    <property type="project" value="InterPro"/>
</dbReference>
<keyword evidence="17 25" id="KW-1015">Disulfide bond</keyword>
<dbReference type="Pfam" id="PF13191">
    <property type="entry name" value="AAA_16"/>
    <property type="match status" value="1"/>
</dbReference>
<evidence type="ECO:0000256" key="20">
    <source>
        <dbReference type="ARBA" id="ARBA00023773"/>
    </source>
</evidence>
<keyword evidence="29" id="KW-1185">Reference proteome</keyword>
<dbReference type="Pfam" id="PF23106">
    <property type="entry name" value="EGF_Teneurin"/>
    <property type="match status" value="1"/>
</dbReference>
<reference evidence="28 29" key="1">
    <citation type="submission" date="2018-04" db="EMBL/GenBank/DDBJ databases">
        <title>The genome of golden apple snail Pomacea canaliculata provides insight into stress tolerance and invasive adaptation.</title>
        <authorList>
            <person name="Liu C."/>
            <person name="Liu B."/>
            <person name="Ren Y."/>
            <person name="Zhang Y."/>
            <person name="Wang H."/>
            <person name="Li S."/>
            <person name="Jiang F."/>
            <person name="Yin L."/>
            <person name="Zhang G."/>
            <person name="Qian W."/>
            <person name="Fan W."/>
        </authorList>
    </citation>
    <scope>NUCLEOTIDE SEQUENCE [LARGE SCALE GENOMIC DNA]</scope>
    <source>
        <strain evidence="28">SZHN2017</strain>
        <tissue evidence="28">Muscle</tissue>
    </source>
</reference>
<dbReference type="InterPro" id="IPR034968">
    <property type="entry name" value="Reelin"/>
</dbReference>
<feature type="disulfide bond" evidence="25">
    <location>
        <begin position="2663"/>
        <end position="2672"/>
    </location>
</feature>
<keyword evidence="25" id="KW-0245">EGF-like domain</keyword>
<dbReference type="PANTHER" id="PTHR11841">
    <property type="entry name" value="REELIN"/>
    <property type="match status" value="1"/>
</dbReference>
<dbReference type="GO" id="GO:0005524">
    <property type="term" value="F:ATP binding"/>
    <property type="evidence" value="ECO:0007669"/>
    <property type="project" value="UniProtKB-KW"/>
</dbReference>
<keyword evidence="13" id="KW-0862">Zinc</keyword>
<dbReference type="InterPro" id="IPR041664">
    <property type="entry name" value="AAA_16"/>
</dbReference>
<evidence type="ECO:0000256" key="14">
    <source>
        <dbReference type="ARBA" id="ARBA00022837"/>
    </source>
</evidence>
<evidence type="ECO:0000256" key="22">
    <source>
        <dbReference type="ARBA" id="ARBA00044961"/>
    </source>
</evidence>
<evidence type="ECO:0000256" key="16">
    <source>
        <dbReference type="ARBA" id="ARBA00022889"/>
    </source>
</evidence>
<keyword evidence="10" id="KW-0547">Nucleotide-binding</keyword>
<keyword evidence="18" id="KW-0325">Glycoprotein</keyword>
<accession>A0A2T7NUJ0</accession>
<comment type="subcellular location">
    <subcellularLocation>
        <location evidence="1">Nucleus</location>
    </subcellularLocation>
    <subcellularLocation>
        <location evidence="2">Secreted</location>
        <location evidence="2">Extracellular space</location>
        <location evidence="2">Extracellular matrix</location>
    </subcellularLocation>
</comment>
<keyword evidence="4" id="KW-0217">Developmental protein</keyword>
<evidence type="ECO:0000256" key="6">
    <source>
        <dbReference type="ARBA" id="ARBA00022530"/>
    </source>
</evidence>
<dbReference type="GO" id="GO:0005634">
    <property type="term" value="C:nucleus"/>
    <property type="evidence" value="ECO:0007669"/>
    <property type="project" value="UniProtKB-SubCell"/>
</dbReference>
<dbReference type="InterPro" id="IPR049419">
    <property type="entry name" value="Reelin_subrepeat-B"/>
</dbReference>
<comment type="subunit">
    <text evidence="22">Oligomer of disulfide-linked homodimers.</text>
</comment>
<dbReference type="PROSITE" id="PS50026">
    <property type="entry name" value="EGF_3"/>
    <property type="match status" value="1"/>
</dbReference>
<organism evidence="28 29">
    <name type="scientific">Pomacea canaliculata</name>
    <name type="common">Golden apple snail</name>
    <dbReference type="NCBI Taxonomy" id="400727"/>
    <lineage>
        <taxon>Eukaryota</taxon>
        <taxon>Metazoa</taxon>
        <taxon>Spiralia</taxon>
        <taxon>Lophotrochozoa</taxon>
        <taxon>Mollusca</taxon>
        <taxon>Gastropoda</taxon>
        <taxon>Caenogastropoda</taxon>
        <taxon>Architaenioglossa</taxon>
        <taxon>Ampullarioidea</taxon>
        <taxon>Ampullariidae</taxon>
        <taxon>Pomacea</taxon>
    </lineage>
</organism>
<evidence type="ECO:0000256" key="21">
    <source>
        <dbReference type="ARBA" id="ARBA00023900"/>
    </source>
</evidence>
<sequence>MASAESSGSASSRYMGNDEDLMTEIHKKILCRDRQIRMLLSFFGERKHKTPSSIFIYGHTATGKTYIITTLMHILQLPNVFSNCIECSSSRYLFEHILNSLPAGAANGENNDKRISCDNMNDFVRLLKLEVGRRQLLDETIYIVLDKAERMREMEFNIIPAFLRLQELTGLNICTVMLSEIVWEKFRVGTGFCEPFPLHIPDYTQDELARIMMLDCPGGWSTETYGNYVSLFLSVFYQICRDLRELRHMALLNFPKYTEPIKKGEATEKDSRKLWRNIEPHLKKALQTVYLREVSSAQWEKMQNMSNEENEARKSHIDVCSTRSYLELPFYPKYLLIAAYIASYNPVISDRRFFSKKASRISKRSKLIKKHERASNHLLGPKPFPLDRLLAIFYSIVEDKISPSAIIFSQISSLVSLQLLGQMCADGQIDAVRYKCLVSLDMIRSVARFTPFGAMTPAWPISRMGLLLNSARAVIVVLVVTLGNGYMPHLTPFFFLCNYHGNVQEFGLQSGEVAIKVSIVGNPEFYTPGQFYEVSLTSTMNFDGLLLTGLYTVSAEAESLLASKQPQSPGLVGQNLMCSIVHSHMSPHPQRQLSFVWMAPKEGTGCVKFLATATLGQNLLFKDTTVLQICEESSATSSPARPDLAEIHSDAVIFREDFEATPSLNSELWMQGAGMEVTDKCGPVVYGQHAHFCQKSTRELISVPLNTTSAKVLQFSLSPGSCGNTSQQDGDIVVSFGLKSCTQWIDMERIRPPLERQTEIHLVSLPLKAKGEGICFRWRQLTVAEEVAMLPPPAPNTHSVEDQNSSVILEPVTFAMVLANDDPFQLSKKHSDLGSTRFGNNLKQQNDEGVVDDRPADSDYLGCWGMDNVLIVNMAKLPSQLEEQFNPVDPSQWLFFPGAQIEHRCQAEGNAFVFSDRNQSQTFAVTRDLNLNVTSLKDAVFLDQFESDSDSWSIKGGHAGTQCGIIADGKALVFDGSGNCSVLGLDKATILLHMEDEKKQSTVLRIFHPNHYREPQLVSVPVNYRGKSPSIRLCWLQKRHGGQLQDVWAIDNVLLLPTRPSPSSPDASQTLQAALNLKCGHSTDPISVRLEFSSDHGRTWDLLYTSCWPAVCNGRYSSLSSDWSSLELQGWKRVTLPLPYYALTPYARFRFMQDGDIQSDWALDEIFIGHCPERCNGHGQCTSQGCRCDFDFKGTTCNESVIPLPTSISEGFEHSEILGASPLLRIQGASVGYTCDVLASGKALVFDKPGPRLMMTKELNTVNTSFLQFSIRVGSLSSQSLCSPSSSNTESVLLEFSCDGGVIWTFLREFSTKQFQEPRAETIVLPPEAQAASCQIRWRQVGGEEGDRAVWALDDVMLTSQLTNTLNVDMATQPDLSDRLTANLGSVTHSYCGAPRSMTFLGDDENGETRYLMTEALQIGAGYMLQFDLVMGCGQPFTAKINNQVQLQYSTDHGITWSLVEDPCLPPDVCKEYRSGTIYDATQFPYWRTVTILLSRVMWSAHTRFRWMQQEWTKRDPWAIKRVYIGPQCPSMCSGHGKCDNGVCKCEPGFIGDACKPQSDIDTNVHADFGIRYDPQNDFQTILGGEVAHTGEGCGILLSGESIYFYKDGVRQLVTKDLDTQHADFLQFYLRIGGLGKDSCNGAENRKESVLLQSSADGGITWTLLKELHHLEYQQPKSVHLDLPKEARTKTTRFRWWQPSHSGLGHDQWAVDEVVIGRYEHLDKLQDDFNTGVDPLHSGQWRTVTEGAVGKYCQSKSPSLILGNQHNDKYVISKDLELSPGDVLQFKINVGCGKQFRWDHPVMLQFSHDNGHIWQLVEEPCYQHQDCSNRYTEGSIYYTGTHGAWTLVVIPLSNKIVMHPVILRWWQPGGMADSFSLDDVYAGPPCPQNCFRRGVCFDGHCHCEGLNGENSTSGLECQSDEPSPQGMLDRFDNRNMPTAYWQRILGGHLGHGCGIVDFGNSLFFDGVGTREAVTKPLDTREKRMLEFVIKIGSKEHTVTCGLPEHRSEGVVLDFSTDNEVSWQILKVIEPNLGDELSQTVTLELPQAAKTNNTIFRWWQPLGLGGMPRAGWSLDSVIVGVNDTSAFGFQDDFSSVNPDPFTWFLADTAVPRITCNSKGHALEFSTNNGMRYAETWDYHITPSTFLQFDIALGCGSLHGTLFSVMLEYSVNMGKTWHPVVSECTPPNFQCSGYHLSSSYVSDQHANWTRITVYLPSGAVSPATRFRWLQQSSHPRGTVWALDNVYLGDSCPWLCSGHGYCQNNTCVCDPDFSGPYCVPDKPLPMQLQDDFNADEPDHSVWKEIYGGDTSKICGHLVSGNALVFHKDHTRLAVTRDIDTSMLTTAEFYFKYGCDGTPPDTGHHRGSASETVVITGGRERTTTPASSSSAWPRHHSVVFQYSSNGGITWNLLKEIHYPDPSSVRFFTVPLPMMARNNATRFRFWQPNSAGEMKAAWAIDNLFIGAMSVNPSTLTDDFEINRVPSPWLFTNNGLQGQYCNFKTREDTEAAGSSALVFGRENGGEMSVTTRDLEIGPMSVLQFDINVGCGTEPTHKYPVRLEYSVDGGNTWSLVVSNCAEGNLARCFDASLPATLYYGGTSSYWRRVIVPLDNLHLCGTVRFRWFQGSIPENDFGPEWALDNVYMGMACMDHCHGHGTCTDGGMACLCDKGYSGTTCVPDTPLPTYLKEDFYQEDKSGPNRGDLQLGPLQQSIPELNKDRWRVWAGGQVSLQCGEIFMGTGLVQAQAGERELTTVPLDLTRVSMVQFFVRLGCGPVVGTSAPLFLQYSVNGGVNWITIEQFDFNGDTNVAKYIAVHMPPHARTNATQVRWWQPSRSGTHTENWAVDQIYIGGDVYGEEMLQDEPEAPRDSSWLMYPGAAVDLVCDSSVQALQFAGDEQMRYAISADVSVGTSTILQFDLSMGCETSDLCYKIELQFSLDMGQTWSLLIPACLPSDLHCTAYYSDSIYASDLHSGWNRITVLLPESAKSKATRFRWLQAEGFFKKELWALAHLYIGHSCPGLCSGHGRCRQEACVCDEGWHGEDCSQRWKSLPNLLTEDFTDGYSKENWIKIVGADIRKPCRSLSSGSALHFTGGCTRMMVTRDLNLTNSMLVQFYFMFGCNTAPTRRDQGVLLDYSADGGITWVPMAELFYNLYKSPTFISIQLPQGAKKDSTRLRWWQPQYGGRQMADWLVDSIRINGEEVNPAELQVNFTSAFDYRDVISVDNMKIEEYCGQKSAAVGRTDGEVSQLVLRNVNITRGYMLQFFINIGCGQASNISVPPVDLHYSTDHGVSWLPLYLPCVEDGGTCLLQPQASAAMYAHPWPHWERIIVPLYGLPTSDATRFRWQQQSAGGAEPTHWALNDTQLRDTFSSPILNTSSWTAGQGGLITQACRTLVDGTALVFNGSGVRQAITSDLDLRNARFVLYTALIGGDSDVGGCHKPLSRHDDVFLQYSVDGGLWWHLLHVLDHTHYLTPRTDYIPLPPEALTPSTRLRWWQAPAHDNTKRTQWAIDNVLVGGTVINPSSFHQSFDLDTPQQDDAGDWEFHPQGLVVSDVCKRTKNAMTWAEESSGEGTGQRSFTTTQLIVQAGYMLQFKLVVGCGQHYNACQPLAPVRLELNKNPATDQWQLVRALCLPSSNEKQVICRPNITMMPVSTLCHIIQYGAASPWSLQKTHFPDYHLSSALSSTRFRWLQDGPGVLTAWAIDDIYVGEKCPHMCSGRGDCVRGVCHCDQGYFGPTCLPQRTRLLKQMFENFEGGIFSAHWQTVSGGSIGFGCGALLPYAHGKTLYFNGCGVRQAITAEMDTSYALKVIFVLQIGCQAQTHDCNVRLGEGPDYRGVLVQFSTNMGAEWHLLARHDPKDFLRPQRVAYDLPPEAKAVGVQLRWWQPVHDGAGFDQWAIDHIEIISGARQSSRRFYA</sequence>
<dbReference type="Gene3D" id="2.60.120.260">
    <property type="entry name" value="Galactose-binding domain-like"/>
    <property type="match status" value="18"/>
</dbReference>
<dbReference type="InterPro" id="IPR002861">
    <property type="entry name" value="Reeler_dom"/>
</dbReference>
<evidence type="ECO:0000256" key="17">
    <source>
        <dbReference type="ARBA" id="ARBA00023157"/>
    </source>
</evidence>